<dbReference type="EMBL" id="MIPT01000001">
    <property type="protein sequence ID" value="OHT19390.1"/>
    <property type="molecule type" value="Genomic_DNA"/>
</dbReference>
<accession>A0A1S1HFU6</accession>
<gene>
    <name evidence="1" type="ORF">BHE75_01375</name>
</gene>
<evidence type="ECO:0000313" key="2">
    <source>
        <dbReference type="Proteomes" id="UP000179467"/>
    </source>
</evidence>
<reference evidence="1 2" key="1">
    <citation type="submission" date="2016-09" db="EMBL/GenBank/DDBJ databases">
        <title>Metabolic pathway, cell adaptation mechanisms and a novel monoxygenase revealed through proteogenomic-transcription analysis of a Sphingomonas haloaromaticamans strain degrading the fungicide ortho-phenylphenol.</title>
        <authorList>
            <person name="Perruchon C."/>
            <person name="Papadopoulou E.S."/>
            <person name="Rousidou C."/>
            <person name="Vasileiadis S."/>
            <person name="Tanou G."/>
            <person name="Amoutzias G."/>
            <person name="Molassiotis A."/>
            <person name="Karpouzas D.G."/>
        </authorList>
    </citation>
    <scope>NUCLEOTIDE SEQUENCE [LARGE SCALE GENOMIC DNA]</scope>
    <source>
        <strain evidence="1 2">P3</strain>
    </source>
</reference>
<keyword evidence="2" id="KW-1185">Reference proteome</keyword>
<protein>
    <submittedName>
        <fullName evidence="1">Uncharacterized protein</fullName>
    </submittedName>
</protein>
<sequence>MSCVAVFGFAATTAPETIIVDAVRCWRDAIDRKSPVLPTLFARLETNGAGFLAPAIAALLAVHEAWSGQRFQAGDRAASALTEDEMKLLGLLETTAPPPTAIPLRPGLTAPLRIALRSTRILLLRVLGRDLGDGGPASPAATNIPMFFAFSDEAPAMPDPHGVRQTQDAA</sequence>
<organism evidence="1 2">
    <name type="scientific">Edaphosphingomonas haloaromaticamans</name>
    <dbReference type="NCBI Taxonomy" id="653954"/>
    <lineage>
        <taxon>Bacteria</taxon>
        <taxon>Pseudomonadati</taxon>
        <taxon>Pseudomonadota</taxon>
        <taxon>Alphaproteobacteria</taxon>
        <taxon>Sphingomonadales</taxon>
        <taxon>Rhizorhabdaceae</taxon>
        <taxon>Edaphosphingomonas</taxon>
    </lineage>
</organism>
<dbReference type="AlphaFoldDB" id="A0A1S1HFU6"/>
<comment type="caution">
    <text evidence="1">The sequence shown here is derived from an EMBL/GenBank/DDBJ whole genome shotgun (WGS) entry which is preliminary data.</text>
</comment>
<dbReference type="OrthoDB" id="7507791at2"/>
<evidence type="ECO:0000313" key="1">
    <source>
        <dbReference type="EMBL" id="OHT19390.1"/>
    </source>
</evidence>
<proteinExistence type="predicted"/>
<dbReference type="Proteomes" id="UP000179467">
    <property type="component" value="Unassembled WGS sequence"/>
</dbReference>
<name>A0A1S1HFU6_9SPHN</name>